<dbReference type="InterPro" id="IPR006076">
    <property type="entry name" value="FAD-dep_OxRdtase"/>
</dbReference>
<dbReference type="SUPFAM" id="SSF51905">
    <property type="entry name" value="FAD/NAD(P)-binding domain"/>
    <property type="match status" value="1"/>
</dbReference>
<dbReference type="Pfam" id="PF01266">
    <property type="entry name" value="DAO"/>
    <property type="match status" value="1"/>
</dbReference>
<dbReference type="Proteomes" id="UP000580830">
    <property type="component" value="Unassembled WGS sequence"/>
</dbReference>
<organism evidence="3 4">
    <name type="scientific">Paracoccus solventivorans</name>
    <dbReference type="NCBI Taxonomy" id="53463"/>
    <lineage>
        <taxon>Bacteria</taxon>
        <taxon>Pseudomonadati</taxon>
        <taxon>Pseudomonadota</taxon>
        <taxon>Alphaproteobacteria</taxon>
        <taxon>Rhodobacterales</taxon>
        <taxon>Paracoccaceae</taxon>
        <taxon>Paracoccus</taxon>
    </lineage>
</organism>
<dbReference type="GO" id="GO:0016491">
    <property type="term" value="F:oxidoreductase activity"/>
    <property type="evidence" value="ECO:0007669"/>
    <property type="project" value="UniProtKB-KW"/>
</dbReference>
<protein>
    <submittedName>
        <fullName evidence="3">FAD-dependent oxidoreductase</fullName>
    </submittedName>
</protein>
<dbReference type="Gene3D" id="3.50.50.60">
    <property type="entry name" value="FAD/NAD(P)-binding domain"/>
    <property type="match status" value="1"/>
</dbReference>
<dbReference type="InterPro" id="IPR036188">
    <property type="entry name" value="FAD/NAD-bd_sf"/>
</dbReference>
<evidence type="ECO:0000259" key="2">
    <source>
        <dbReference type="Pfam" id="PF01266"/>
    </source>
</evidence>
<proteinExistence type="predicted"/>
<accession>A0A832PJJ4</accession>
<evidence type="ECO:0000256" key="1">
    <source>
        <dbReference type="ARBA" id="ARBA00023002"/>
    </source>
</evidence>
<dbReference type="AlphaFoldDB" id="A0A832PJJ4"/>
<sequence>MHPDRPASPLSAAARSPYWDETVGPQPPCLPLQQDARCDLAIVGGGFTGLWTALLARGQDPQARITVLEAQRCGSAASGRNGGFCAPSISHGVGVALRRWPAEAETLVRLGRENLDGLAADIEHYGLDAEFEREGKLNLAEKPWQVAGLQQMQRNYQRFGLEARMLTGEALREKFDSPIYSAGLFEPNYALLNPARMVAGLRRAALESGITIHEDTPVRQLRETGDGMTLETPGGVVRAGKVVLATNAAPPLHGKLRSALIPIFDYALVTRPLSDEEMALTGWRGRYGIADSGNQFHYIRKTRDNRILWGGYDAVYHFGSRRDPALLDSAATYDRLARNFARALPGLEHVGFTHAWGGIIDVSARTTFFAGLGHRGRLAYAMGFTGQGVSASRFAALTMLDLLAGRDTERTRLDMLRRRPFPFPPEPARWLGIRWAQRDLAREDRTGRRSLLLRSMDAFGIGFDS</sequence>
<feature type="domain" description="FAD dependent oxidoreductase" evidence="2">
    <location>
        <begin position="39"/>
        <end position="398"/>
    </location>
</feature>
<reference evidence="3 4" key="1">
    <citation type="journal article" date="2020" name="Biotechnol. Biofuels">
        <title>New insights from the biogas microbiome by comprehensive genome-resolved metagenomics of nearly 1600 species originating from multiple anaerobic digesters.</title>
        <authorList>
            <person name="Campanaro S."/>
            <person name="Treu L."/>
            <person name="Rodriguez-R L.M."/>
            <person name="Kovalovszki A."/>
            <person name="Ziels R.M."/>
            <person name="Maus I."/>
            <person name="Zhu X."/>
            <person name="Kougias P.G."/>
            <person name="Basile A."/>
            <person name="Luo G."/>
            <person name="Schluter A."/>
            <person name="Konstantinidis K.T."/>
            <person name="Angelidaki I."/>
        </authorList>
    </citation>
    <scope>NUCLEOTIDE SEQUENCE [LARGE SCALE GENOMIC DNA]</scope>
    <source>
        <strain evidence="3">AS04akNAM_125</strain>
    </source>
</reference>
<keyword evidence="1" id="KW-0560">Oxidoreductase</keyword>
<dbReference type="PANTHER" id="PTHR13847">
    <property type="entry name" value="SARCOSINE DEHYDROGENASE-RELATED"/>
    <property type="match status" value="1"/>
</dbReference>
<comment type="caution">
    <text evidence="3">The sequence shown here is derived from an EMBL/GenBank/DDBJ whole genome shotgun (WGS) entry which is preliminary data.</text>
</comment>
<gene>
    <name evidence="3" type="ORF">GXX24_01065</name>
</gene>
<dbReference type="Gene3D" id="3.30.9.10">
    <property type="entry name" value="D-Amino Acid Oxidase, subunit A, domain 2"/>
    <property type="match status" value="1"/>
</dbReference>
<name>A0A832PJJ4_9RHOB</name>
<dbReference type="EMBL" id="DULP01000017">
    <property type="protein sequence ID" value="HHW32723.1"/>
    <property type="molecule type" value="Genomic_DNA"/>
</dbReference>
<dbReference type="PANTHER" id="PTHR13847:SF281">
    <property type="entry name" value="FAD DEPENDENT OXIDOREDUCTASE DOMAIN-CONTAINING PROTEIN"/>
    <property type="match status" value="1"/>
</dbReference>
<evidence type="ECO:0000313" key="4">
    <source>
        <dbReference type="Proteomes" id="UP000580830"/>
    </source>
</evidence>
<dbReference type="GO" id="GO:0005737">
    <property type="term" value="C:cytoplasm"/>
    <property type="evidence" value="ECO:0007669"/>
    <property type="project" value="TreeGrafter"/>
</dbReference>
<evidence type="ECO:0000313" key="3">
    <source>
        <dbReference type="EMBL" id="HHW32723.1"/>
    </source>
</evidence>